<dbReference type="Gene3D" id="3.90.550.20">
    <property type="match status" value="1"/>
</dbReference>
<evidence type="ECO:0000313" key="2">
    <source>
        <dbReference type="Proteomes" id="UP000233762"/>
    </source>
</evidence>
<dbReference type="AlphaFoldDB" id="A0A2N3R5L9"/>
<proteinExistence type="predicted"/>
<sequence length="311" mass="35267">MMVLMSILHNLPERLSKIASAAKNCTKLLGPGVAAWGVLYHCTHWCKDHYYTLFDNALWQKEMADIPFDAEAMKSLSKTNDGPIWVAWWQGINDQTPPVVRACIDSIRRHANGREVIIITKDNYSQYADIDLTLVRRRAAGTLTINAFCNALRVMLLYNHGGVWLDSTLYLTEDLSEDFGRYPFYSINAKSAEYPWATYCLASAPGNPLMKYIYDCFVKVFSTIDAVPEYFLFDAFIFNAYTHIPQVTAMIDAVPRNNSGSFDLSEQLAQTTTHPVLPADTYINKLTYKLSYPTRMDGKPTLFQHVLDGEV</sequence>
<gene>
    <name evidence="1" type="ORF">CQR50_0987</name>
</gene>
<dbReference type="Proteomes" id="UP000233762">
    <property type="component" value="Unassembled WGS sequence"/>
</dbReference>
<evidence type="ECO:0000313" key="1">
    <source>
        <dbReference type="EMBL" id="PKV04075.1"/>
    </source>
</evidence>
<dbReference type="InterPro" id="IPR029044">
    <property type="entry name" value="Nucleotide-diphossugar_trans"/>
</dbReference>
<dbReference type="SUPFAM" id="SSF53448">
    <property type="entry name" value="Nucleotide-diphospho-sugar transferases"/>
    <property type="match status" value="1"/>
</dbReference>
<reference evidence="1 2" key="1">
    <citation type="submission" date="2017-10" db="EMBL/GenBank/DDBJ databases">
        <title>Bifidobacterium genomics.</title>
        <authorList>
            <person name="Lugli G.A."/>
            <person name="Milani C."/>
            <person name="Mancabelli L."/>
        </authorList>
    </citation>
    <scope>NUCLEOTIDE SEQUENCE [LARGE SCALE GENOMIC DNA]</scope>
    <source>
        <strain evidence="1 2">1520B</strain>
    </source>
</reference>
<accession>A0A2N3R5L9</accession>
<organism evidence="1 2">
    <name type="scientific">Bifidobacterium pseudolongum subsp. globosum</name>
    <dbReference type="NCBI Taxonomy" id="1690"/>
    <lineage>
        <taxon>Bacteria</taxon>
        <taxon>Bacillati</taxon>
        <taxon>Actinomycetota</taxon>
        <taxon>Actinomycetes</taxon>
        <taxon>Bifidobacteriales</taxon>
        <taxon>Bifidobacteriaceae</taxon>
        <taxon>Bifidobacterium</taxon>
    </lineage>
</organism>
<comment type="caution">
    <text evidence="1">The sequence shown here is derived from an EMBL/GenBank/DDBJ whole genome shotgun (WGS) entry which is preliminary data.</text>
</comment>
<dbReference type="GO" id="GO:0016757">
    <property type="term" value="F:glycosyltransferase activity"/>
    <property type="evidence" value="ECO:0007669"/>
    <property type="project" value="InterPro"/>
</dbReference>
<dbReference type="Pfam" id="PF05704">
    <property type="entry name" value="Caps_synth"/>
    <property type="match status" value="1"/>
</dbReference>
<dbReference type="InterPro" id="IPR008441">
    <property type="entry name" value="AfumC-like_glycosyl_Trfase"/>
</dbReference>
<name>A0A2N3R5L9_9BIFI</name>
<protein>
    <submittedName>
        <fullName evidence="1">Polysaccharide biosynthesis protein</fullName>
    </submittedName>
</protein>
<dbReference type="EMBL" id="PCHH01000002">
    <property type="protein sequence ID" value="PKV04075.1"/>
    <property type="molecule type" value="Genomic_DNA"/>
</dbReference>